<dbReference type="OrthoDB" id="7842397at2"/>
<evidence type="ECO:0000313" key="3">
    <source>
        <dbReference type="Proteomes" id="UP000323142"/>
    </source>
</evidence>
<keyword evidence="3" id="KW-1185">Reference proteome</keyword>
<reference evidence="2 3" key="2">
    <citation type="submission" date="2019-09" db="EMBL/GenBank/DDBJ databases">
        <authorList>
            <person name="Jin C."/>
        </authorList>
    </citation>
    <scope>NUCLEOTIDE SEQUENCE [LARGE SCALE GENOMIC DNA]</scope>
    <source>
        <strain evidence="2 3">BN140002</strain>
    </source>
</reference>
<dbReference type="EMBL" id="VUOA01000021">
    <property type="protein sequence ID" value="KAA2236976.1"/>
    <property type="molecule type" value="Genomic_DNA"/>
</dbReference>
<feature type="domain" description="AMP-dependent synthetase/ligase" evidence="1">
    <location>
        <begin position="38"/>
        <end position="145"/>
    </location>
</feature>
<dbReference type="InterPro" id="IPR042099">
    <property type="entry name" value="ANL_N_sf"/>
</dbReference>
<dbReference type="Pfam" id="PF00501">
    <property type="entry name" value="AMP-binding"/>
    <property type="match status" value="1"/>
</dbReference>
<dbReference type="RefSeq" id="WP_149817769.1">
    <property type="nucleotide sequence ID" value="NZ_VUOA01000021.1"/>
</dbReference>
<accession>A0A5B2VEB9</accession>
<reference evidence="2 3" key="1">
    <citation type="submission" date="2019-09" db="EMBL/GenBank/DDBJ databases">
        <title>Salinarimonas rosea gen. nov., sp. nov., a new member of the a-2 subgroup of the Proteobacteria.</title>
        <authorList>
            <person name="Liu J."/>
        </authorList>
    </citation>
    <scope>NUCLEOTIDE SEQUENCE [LARGE SCALE GENOMIC DNA]</scope>
    <source>
        <strain evidence="2 3">BN140002</strain>
    </source>
</reference>
<sequence length="432" mass="45528">MNATAAMKPPVDKGHDDAPDLAWEAMRLSGLVSAATLRHPERLALLDQPGREDWSGRPRIAWTYSTADEIRRRLAAFFAGLGLAPGAVVGLCLPGGSEACLSLLAVEEAGLTPCLLPAGWSDDELAAGLEAANVQAVVTQGVIGEQRPAETFCRLASRYFGLRFLCAFGPLVPDGVIDLDRVILGSGDAPSSRPVPLADGRETGLVTFSRRAGAGHPVFRPFRSTVAAAVTVLVAAKIEAGERILSLLAPDDHRGITTGLIASFLSGAALEHHGLFDGRMLMDALAQPSHPMPTHLVAPGWMEPHIAKAGLPPSVRSVILVHDAPVRFRAKTPLARRVVDILSLDELALVARARRGDQFALTLADDPAGANAPTRHLMRVRTDADGAIQVAGLACDIRSFERGQSGPATPPGEWRSSGFKAEVFAGIVIGVG</sequence>
<gene>
    <name evidence="2" type="ORF">F0L46_11940</name>
</gene>
<evidence type="ECO:0000259" key="1">
    <source>
        <dbReference type="Pfam" id="PF00501"/>
    </source>
</evidence>
<dbReference type="AlphaFoldDB" id="A0A5B2VEB9"/>
<dbReference type="Gene3D" id="3.40.50.12780">
    <property type="entry name" value="N-terminal domain of ligase-like"/>
    <property type="match status" value="1"/>
</dbReference>
<dbReference type="SUPFAM" id="SSF56801">
    <property type="entry name" value="Acetyl-CoA synthetase-like"/>
    <property type="match status" value="1"/>
</dbReference>
<dbReference type="Proteomes" id="UP000323142">
    <property type="component" value="Unassembled WGS sequence"/>
</dbReference>
<dbReference type="InterPro" id="IPR000873">
    <property type="entry name" value="AMP-dep_synth/lig_dom"/>
</dbReference>
<proteinExistence type="predicted"/>
<keyword evidence="2" id="KW-0436">Ligase</keyword>
<name>A0A5B2VEB9_9HYPH</name>
<protein>
    <submittedName>
        <fullName evidence="2">Long-chain fatty acid--CoA ligase</fullName>
    </submittedName>
</protein>
<evidence type="ECO:0000313" key="2">
    <source>
        <dbReference type="EMBL" id="KAA2236976.1"/>
    </source>
</evidence>
<organism evidence="2 3">
    <name type="scientific">Salinarimonas soli</name>
    <dbReference type="NCBI Taxonomy" id="1638099"/>
    <lineage>
        <taxon>Bacteria</taxon>
        <taxon>Pseudomonadati</taxon>
        <taxon>Pseudomonadota</taxon>
        <taxon>Alphaproteobacteria</taxon>
        <taxon>Hyphomicrobiales</taxon>
        <taxon>Salinarimonadaceae</taxon>
        <taxon>Salinarimonas</taxon>
    </lineage>
</organism>
<comment type="caution">
    <text evidence="2">The sequence shown here is derived from an EMBL/GenBank/DDBJ whole genome shotgun (WGS) entry which is preliminary data.</text>
</comment>
<dbReference type="GO" id="GO:0016874">
    <property type="term" value="F:ligase activity"/>
    <property type="evidence" value="ECO:0007669"/>
    <property type="project" value="UniProtKB-KW"/>
</dbReference>